<dbReference type="FunFam" id="1.10.10.10:FF:000322">
    <property type="entry name" value="Probable disease resistance protein At1g63360"/>
    <property type="match status" value="1"/>
</dbReference>
<dbReference type="GO" id="GO:0009626">
    <property type="term" value="P:plant-type hypersensitive response"/>
    <property type="evidence" value="ECO:0007669"/>
    <property type="project" value="UniProtKB-ARBA"/>
</dbReference>
<dbReference type="AlphaFoldDB" id="A0A811MM36"/>
<evidence type="ECO:0000256" key="4">
    <source>
        <dbReference type="ARBA" id="ARBA00022741"/>
    </source>
</evidence>
<evidence type="ECO:0000313" key="12">
    <source>
        <dbReference type="EMBL" id="CAD6210490.1"/>
    </source>
</evidence>
<dbReference type="InterPro" id="IPR027417">
    <property type="entry name" value="P-loop_NTPase"/>
</dbReference>
<evidence type="ECO:0000256" key="2">
    <source>
        <dbReference type="ARBA" id="ARBA00022614"/>
    </source>
</evidence>
<keyword evidence="6" id="KW-0067">ATP-binding</keyword>
<proteinExistence type="inferred from homology"/>
<feature type="domain" description="Disease resistance N-terminal" evidence="9">
    <location>
        <begin position="2"/>
        <end position="51"/>
    </location>
</feature>
<dbReference type="SUPFAM" id="SSF52540">
    <property type="entry name" value="P-loop containing nucleoside triphosphate hydrolases"/>
    <property type="match status" value="1"/>
</dbReference>
<keyword evidence="2" id="KW-0433">Leucine-rich repeat</keyword>
<dbReference type="SUPFAM" id="SSF52058">
    <property type="entry name" value="L domain-like"/>
    <property type="match status" value="1"/>
</dbReference>
<dbReference type="EMBL" id="CAJGYO010000002">
    <property type="protein sequence ID" value="CAD6210490.1"/>
    <property type="molecule type" value="Genomic_DNA"/>
</dbReference>
<dbReference type="InterPro" id="IPR056789">
    <property type="entry name" value="LRR_R13L1-DRL21"/>
</dbReference>
<dbReference type="Pfam" id="PF00931">
    <property type="entry name" value="NB-ARC"/>
    <property type="match status" value="1"/>
</dbReference>
<protein>
    <recommendedName>
        <fullName evidence="14">NB-ARC domain-containing protein</fullName>
    </recommendedName>
</protein>
<dbReference type="PANTHER" id="PTHR36766">
    <property type="entry name" value="PLANT BROAD-SPECTRUM MILDEW RESISTANCE PROTEIN RPW8"/>
    <property type="match status" value="1"/>
</dbReference>
<evidence type="ECO:0008006" key="14">
    <source>
        <dbReference type="Google" id="ProtNLM"/>
    </source>
</evidence>
<gene>
    <name evidence="12" type="ORF">NCGR_LOCUS6572</name>
</gene>
<dbReference type="Gene3D" id="3.40.50.300">
    <property type="entry name" value="P-loop containing nucleotide triphosphate hydrolases"/>
    <property type="match status" value="1"/>
</dbReference>
<comment type="similarity">
    <text evidence="1">Belongs to the disease resistance NB-LRR family.</text>
</comment>
<dbReference type="GO" id="GO:0042742">
    <property type="term" value="P:defense response to bacterium"/>
    <property type="evidence" value="ECO:0007669"/>
    <property type="project" value="UniProtKB-ARBA"/>
</dbReference>
<dbReference type="InterPro" id="IPR036388">
    <property type="entry name" value="WH-like_DNA-bd_sf"/>
</dbReference>
<dbReference type="InterPro" id="IPR041118">
    <property type="entry name" value="Rx_N"/>
</dbReference>
<evidence type="ECO:0000259" key="8">
    <source>
        <dbReference type="Pfam" id="PF00931"/>
    </source>
</evidence>
<dbReference type="InterPro" id="IPR002182">
    <property type="entry name" value="NB-ARC"/>
</dbReference>
<feature type="compositionally biased region" description="Basic and acidic residues" evidence="7">
    <location>
        <begin position="852"/>
        <end position="867"/>
    </location>
</feature>
<accession>A0A811MM36</accession>
<dbReference type="Gene3D" id="1.10.10.10">
    <property type="entry name" value="Winged helix-like DNA-binding domain superfamily/Winged helix DNA-binding domain"/>
    <property type="match status" value="1"/>
</dbReference>
<evidence type="ECO:0000256" key="1">
    <source>
        <dbReference type="ARBA" id="ARBA00008894"/>
    </source>
</evidence>
<dbReference type="GO" id="GO:0043531">
    <property type="term" value="F:ADP binding"/>
    <property type="evidence" value="ECO:0007669"/>
    <property type="project" value="InterPro"/>
</dbReference>
<dbReference type="GO" id="GO:0005524">
    <property type="term" value="F:ATP binding"/>
    <property type="evidence" value="ECO:0007669"/>
    <property type="project" value="UniProtKB-KW"/>
</dbReference>
<sequence>MELLYARAMLDNAQEREIRSPALKELLHKPQQLAYDADDVLDELEYFRIQDELDGTYHAADGCLSSVCSCGGWTVSSSPPSPTTNKDDGKVHGGCMQKLASSNTHAASYIKLKSRFEVTIWICVSLNFTASRLAHDAVKQIPKVDGENNYSSDQELIEQRLKDKRFLLVLDDMWACHEDEWKRLLVPFGRGEGKGSMVIVTTRIPEVSKMIIEAVDCPIEMECLEGEDFMHFFEACVFGDHQPWECHKELREVGEKIVSKLKGFPLAAKTVGRLLRNQLTLEHWTRVLESKEWELQTNENDIMPTLKLSCDYLPFHLQQCFYYCALFPEDYKFDSKDLVHWWIGLSIVHPCDLNRRIEDVGHSYLSDLVNHGFLKRNERNDGRTYFVVHDLLHNFAVNISSFECLCICSSNIKSIQIRQDVRHLSIIVDNKDVEDIKNFKYYKNDLSTLDKRLKVENLLTLMVFGEHHGSFAKTFCDLFEKATALRTIYLSGASYTVEDMCCNLSKLIDLRYLRIKSVYLGKSAVNLSALSRLYHLEVIDLQECKGCYGFTRHMSNIAKLRHFLVPNYELQFHSNIFEVGKIKSLQELRSFEVGKESKGFELSQLGKLAELGGSLAICSLERVRATEEATESEMVHKNRLHSLTLEWDVKQHNKDHIQEENVLEIMKPHSNIRGICIRGHGGTNCPKWLGENLSVKNLESLFLDDVSWENFPPLGGLWLVNKHGKDDLDSSFWNTLAFGNLTELKELVMERCPPLPLHQFQVLSSLKTLQLRHSSGIVFSLVKGESCAKYHFPIECMDITRWGGSVKELTQLLNYFPKLSELDVWSCDKITGLGVREKQAAATPEPPSSANKVDDAQIKEHPQRGEEETAAEGMLLLPSQLQKLKIWNCPNLGLHSNPVRVDDNRQVGRAGGGQGLQDDVAGVLVAPICTLLASSLTSLHLWRVKEVERFTKEQEKALVLLVSLVEITFSDCHKLQCLPKGLHRLPNLKILIILNCEAIMLPKDGLPSSLKRLGIHSCPAIRSLPMDCLPSSLQDLWIIGCPALQSLPKMNDLPSSLRVLDVSSGNSEELRRQCCKLIGTIPIVKV</sequence>
<dbReference type="GO" id="GO:0002758">
    <property type="term" value="P:innate immune response-activating signaling pathway"/>
    <property type="evidence" value="ECO:0007669"/>
    <property type="project" value="UniProtKB-ARBA"/>
</dbReference>
<dbReference type="Pfam" id="PF23559">
    <property type="entry name" value="WHD_DRP"/>
    <property type="match status" value="1"/>
</dbReference>
<feature type="domain" description="NB-ARC" evidence="8">
    <location>
        <begin position="109"/>
        <end position="239"/>
    </location>
</feature>
<dbReference type="Proteomes" id="UP000604825">
    <property type="component" value="Unassembled WGS sequence"/>
</dbReference>
<evidence type="ECO:0000256" key="7">
    <source>
        <dbReference type="SAM" id="MobiDB-lite"/>
    </source>
</evidence>
<dbReference type="PRINTS" id="PR00364">
    <property type="entry name" value="DISEASERSIST"/>
</dbReference>
<feature type="domain" description="R13L1/DRL21-like LRR repeat region" evidence="11">
    <location>
        <begin position="602"/>
        <end position="717"/>
    </location>
</feature>
<evidence type="ECO:0000256" key="6">
    <source>
        <dbReference type="ARBA" id="ARBA00022840"/>
    </source>
</evidence>
<dbReference type="OrthoDB" id="684683at2759"/>
<keyword evidence="4" id="KW-0547">Nucleotide-binding</keyword>
<feature type="domain" description="Disease resistance protein winged helix" evidence="10">
    <location>
        <begin position="326"/>
        <end position="396"/>
    </location>
</feature>
<dbReference type="PANTHER" id="PTHR36766:SF70">
    <property type="entry name" value="DISEASE RESISTANCE PROTEIN RGA4"/>
    <property type="match status" value="1"/>
</dbReference>
<dbReference type="Pfam" id="PF18052">
    <property type="entry name" value="Rx_N"/>
    <property type="match status" value="1"/>
</dbReference>
<dbReference type="Gene3D" id="1.10.8.430">
    <property type="entry name" value="Helical domain of apoptotic protease-activating factors"/>
    <property type="match status" value="1"/>
</dbReference>
<keyword evidence="13" id="KW-1185">Reference proteome</keyword>
<evidence type="ECO:0000259" key="11">
    <source>
        <dbReference type="Pfam" id="PF25019"/>
    </source>
</evidence>
<comment type="caution">
    <text evidence="12">The sequence shown here is derived from an EMBL/GenBank/DDBJ whole genome shotgun (WGS) entry which is preliminary data.</text>
</comment>
<evidence type="ECO:0000256" key="3">
    <source>
        <dbReference type="ARBA" id="ARBA00022737"/>
    </source>
</evidence>
<dbReference type="Pfam" id="PF25019">
    <property type="entry name" value="LRR_R13L1-DRL21"/>
    <property type="match status" value="1"/>
</dbReference>
<evidence type="ECO:0000313" key="13">
    <source>
        <dbReference type="Proteomes" id="UP000604825"/>
    </source>
</evidence>
<evidence type="ECO:0000259" key="9">
    <source>
        <dbReference type="Pfam" id="PF18052"/>
    </source>
</evidence>
<evidence type="ECO:0000259" key="10">
    <source>
        <dbReference type="Pfam" id="PF23559"/>
    </source>
</evidence>
<feature type="region of interest" description="Disordered" evidence="7">
    <location>
        <begin position="838"/>
        <end position="869"/>
    </location>
</feature>
<dbReference type="InterPro" id="IPR032675">
    <property type="entry name" value="LRR_dom_sf"/>
</dbReference>
<keyword evidence="5" id="KW-0611">Plant defense</keyword>
<organism evidence="12 13">
    <name type="scientific">Miscanthus lutarioriparius</name>
    <dbReference type="NCBI Taxonomy" id="422564"/>
    <lineage>
        <taxon>Eukaryota</taxon>
        <taxon>Viridiplantae</taxon>
        <taxon>Streptophyta</taxon>
        <taxon>Embryophyta</taxon>
        <taxon>Tracheophyta</taxon>
        <taxon>Spermatophyta</taxon>
        <taxon>Magnoliopsida</taxon>
        <taxon>Liliopsida</taxon>
        <taxon>Poales</taxon>
        <taxon>Poaceae</taxon>
        <taxon>PACMAD clade</taxon>
        <taxon>Panicoideae</taxon>
        <taxon>Andropogonodae</taxon>
        <taxon>Andropogoneae</taxon>
        <taxon>Saccharinae</taxon>
        <taxon>Miscanthus</taxon>
    </lineage>
</organism>
<keyword evidence="3" id="KW-0677">Repeat</keyword>
<dbReference type="InterPro" id="IPR042197">
    <property type="entry name" value="Apaf_helical"/>
</dbReference>
<dbReference type="InterPro" id="IPR058922">
    <property type="entry name" value="WHD_DRP"/>
</dbReference>
<evidence type="ECO:0000256" key="5">
    <source>
        <dbReference type="ARBA" id="ARBA00022821"/>
    </source>
</evidence>
<name>A0A811MM36_9POAL</name>
<dbReference type="Gene3D" id="3.80.10.10">
    <property type="entry name" value="Ribonuclease Inhibitor"/>
    <property type="match status" value="2"/>
</dbReference>
<reference evidence="12" key="1">
    <citation type="submission" date="2020-10" db="EMBL/GenBank/DDBJ databases">
        <authorList>
            <person name="Han B."/>
            <person name="Lu T."/>
            <person name="Zhao Q."/>
            <person name="Huang X."/>
            <person name="Zhao Y."/>
        </authorList>
    </citation>
    <scope>NUCLEOTIDE SEQUENCE</scope>
</reference>